<dbReference type="RefSeq" id="XP_041195044.1">
    <property type="nucleotide sequence ID" value="XM_041339753.1"/>
</dbReference>
<dbReference type="EMBL" id="JABBWG010000009">
    <property type="protein sequence ID" value="KAG1819509.1"/>
    <property type="molecule type" value="Genomic_DNA"/>
</dbReference>
<organism evidence="2 3">
    <name type="scientific">Suillus subaureus</name>
    <dbReference type="NCBI Taxonomy" id="48587"/>
    <lineage>
        <taxon>Eukaryota</taxon>
        <taxon>Fungi</taxon>
        <taxon>Dikarya</taxon>
        <taxon>Basidiomycota</taxon>
        <taxon>Agaricomycotina</taxon>
        <taxon>Agaricomycetes</taxon>
        <taxon>Agaricomycetidae</taxon>
        <taxon>Boletales</taxon>
        <taxon>Suillineae</taxon>
        <taxon>Suillaceae</taxon>
        <taxon>Suillus</taxon>
    </lineage>
</organism>
<dbReference type="InterPro" id="IPR029052">
    <property type="entry name" value="Metallo-depent_PP-like"/>
</dbReference>
<dbReference type="CDD" id="cd07379">
    <property type="entry name" value="MPP_239FB"/>
    <property type="match status" value="1"/>
</dbReference>
<keyword evidence="3" id="KW-1185">Reference proteome</keyword>
<dbReference type="OrthoDB" id="630188at2759"/>
<sequence length="266" mass="29763">MSTVIPTTVIPTTETARIYREGADFIPPHPGSDWTRFVCISDTHSRTFHIPAGDVLLHAGDLSSWGSLSQLIITVEWLKSLDHPVKIMVAGNHDLCLDKNWAQPIYGLLPEEVQQARTYVRSQAAAGLYYIEHEPFRFMLPSGREWKVYGSPAAPLYARGSFQYETTDEARVIYNRIPKDTEILITHTPPFMTLDTTSKGKHAGCHVLSNKLAELRNCRLHVFGHIHECAGAQINTDDPFRLVDSVSVNAAMAVTKKAIVVDLLNW</sequence>
<gene>
    <name evidence="2" type="ORF">BJ212DRAFT_1478744</name>
</gene>
<dbReference type="Pfam" id="PF00149">
    <property type="entry name" value="Metallophos"/>
    <property type="match status" value="1"/>
</dbReference>
<dbReference type="Proteomes" id="UP000807769">
    <property type="component" value="Unassembled WGS sequence"/>
</dbReference>
<name>A0A9P7EF01_9AGAM</name>
<dbReference type="PANTHER" id="PTHR12905">
    <property type="entry name" value="METALLOPHOSPHOESTERASE"/>
    <property type="match status" value="1"/>
</dbReference>
<dbReference type="InterPro" id="IPR004843">
    <property type="entry name" value="Calcineurin-like_PHP"/>
</dbReference>
<protein>
    <submittedName>
        <fullName evidence="2">Metallo-dependent phosphatase-like protein</fullName>
    </submittedName>
</protein>
<dbReference type="PANTHER" id="PTHR12905:SF0">
    <property type="entry name" value="CALCINEURIN-LIKE PHOSPHOESTERASE DOMAIN-CONTAINING PROTEIN"/>
    <property type="match status" value="1"/>
</dbReference>
<reference evidence="2" key="1">
    <citation type="journal article" date="2020" name="New Phytol.">
        <title>Comparative genomics reveals dynamic genome evolution in host specialist ectomycorrhizal fungi.</title>
        <authorList>
            <person name="Lofgren L.A."/>
            <person name="Nguyen N.H."/>
            <person name="Vilgalys R."/>
            <person name="Ruytinx J."/>
            <person name="Liao H.L."/>
            <person name="Branco S."/>
            <person name="Kuo A."/>
            <person name="LaButti K."/>
            <person name="Lipzen A."/>
            <person name="Andreopoulos W."/>
            <person name="Pangilinan J."/>
            <person name="Riley R."/>
            <person name="Hundley H."/>
            <person name="Na H."/>
            <person name="Barry K."/>
            <person name="Grigoriev I.V."/>
            <person name="Stajich J.E."/>
            <person name="Kennedy P.G."/>
        </authorList>
    </citation>
    <scope>NUCLEOTIDE SEQUENCE</scope>
    <source>
        <strain evidence="2">MN1</strain>
    </source>
</reference>
<dbReference type="GO" id="GO:0016787">
    <property type="term" value="F:hydrolase activity"/>
    <property type="evidence" value="ECO:0007669"/>
    <property type="project" value="InterPro"/>
</dbReference>
<dbReference type="SUPFAM" id="SSF56300">
    <property type="entry name" value="Metallo-dependent phosphatases"/>
    <property type="match status" value="1"/>
</dbReference>
<dbReference type="GeneID" id="64633769"/>
<accession>A0A9P7EF01</accession>
<proteinExistence type="predicted"/>
<dbReference type="Gene3D" id="3.60.21.10">
    <property type="match status" value="1"/>
</dbReference>
<dbReference type="InterPro" id="IPR051693">
    <property type="entry name" value="UPF0046_metallophosphoest"/>
</dbReference>
<dbReference type="AlphaFoldDB" id="A0A9P7EF01"/>
<comment type="caution">
    <text evidence="2">The sequence shown here is derived from an EMBL/GenBank/DDBJ whole genome shotgun (WGS) entry which is preliminary data.</text>
</comment>
<evidence type="ECO:0000259" key="1">
    <source>
        <dbReference type="Pfam" id="PF00149"/>
    </source>
</evidence>
<evidence type="ECO:0000313" key="3">
    <source>
        <dbReference type="Proteomes" id="UP000807769"/>
    </source>
</evidence>
<evidence type="ECO:0000313" key="2">
    <source>
        <dbReference type="EMBL" id="KAG1819509.1"/>
    </source>
</evidence>
<feature type="domain" description="Calcineurin-like phosphoesterase" evidence="1">
    <location>
        <begin position="36"/>
        <end position="229"/>
    </location>
</feature>